<dbReference type="SUPFAM" id="SSF53335">
    <property type="entry name" value="S-adenosyl-L-methionine-dependent methyltransferases"/>
    <property type="match status" value="1"/>
</dbReference>
<protein>
    <recommendedName>
        <fullName evidence="1">site-specific DNA-methyltransferase (adenine-specific)</fullName>
        <ecNumber evidence="1">2.1.1.72</ecNumber>
    </recommendedName>
</protein>
<comment type="catalytic activity">
    <reaction evidence="7">
        <text>a 2'-deoxyadenosine in DNA + S-adenosyl-L-methionine = an N(6)-methyl-2'-deoxyadenosine in DNA + S-adenosyl-L-homocysteine + H(+)</text>
        <dbReference type="Rhea" id="RHEA:15197"/>
        <dbReference type="Rhea" id="RHEA-COMP:12418"/>
        <dbReference type="Rhea" id="RHEA-COMP:12419"/>
        <dbReference type="ChEBI" id="CHEBI:15378"/>
        <dbReference type="ChEBI" id="CHEBI:57856"/>
        <dbReference type="ChEBI" id="CHEBI:59789"/>
        <dbReference type="ChEBI" id="CHEBI:90615"/>
        <dbReference type="ChEBI" id="CHEBI:90616"/>
        <dbReference type="EC" id="2.1.1.72"/>
    </reaction>
</comment>
<dbReference type="PROSITE" id="PS00092">
    <property type="entry name" value="N6_MTASE"/>
    <property type="match status" value="1"/>
</dbReference>
<gene>
    <name evidence="10" type="ORF">EZS27_018536</name>
</gene>
<evidence type="ECO:0000259" key="8">
    <source>
        <dbReference type="Pfam" id="PF07669"/>
    </source>
</evidence>
<keyword evidence="5" id="KW-0680">Restriction system</keyword>
<sequence>MNLNIFNTSNLYDATKGLFEQLGIQLNSTTTQALTASDVLKEFYKEREPFASILQVYFAGLIDNSIFQNSMFGGYTLDEAKKQAKHAYEGLMVFAVKLDKYPTRTDISELTRAFNRISQQMPVGLLLSYEIEKKTAISLALSERFLYKQTWREGEKVGKVIILRDILVENTHSGHLRILQDLVKPVGIITYNELHTCWLEVLDVNVLNKKFYNRLLRWYSKCFDNIQIDLNAASTELNKKIDDELKPQAVIRIVIRLMFMWFMKEKGLITNKFFTPSFAASVLKSKDTYYNAIMQNLFFAVLNKKIEDRRFRRQDKANYYDPEKNDYGISDVFRYKGLFKDGKADEFLELTNTIPFVNGGLFACHDYKFSGKDTLTNKKNTTRNYIIDGFSDNFKDQATVSDTIIFELIDLFNDYVFTIEESTPLEQDIALDPELLGTAFENLIGYYNPETKENARKQTGSFYTPREIVDYMCKESLKESLKTKFPELQKEINLLIENHEDQLDFPQKNKIIAAITDIKVIDPACGSGAFPMGMFNLMVRTIEKLQEHKTTYKNKLDIITNCIYGIDIQNIAIEISKLRFFISLLVDYQTPSRIEDFDVLPNLETKFVVANSLIGINLKSDVNLFDFINEFRDLTKIFTPYTQAKSPQEKERIKNDFNKKKQEIVQNPNFEFGTEIKNKILQWNPFNVCYCSPFFDSAIMFGIADGFDIVIGNPPYKQVSKGLFSKEQFPYSESRDKGKQNLYKVFVESSYNLSKNDGIATMIVQSGLMCDLSSQFTRELLLTKTEISEIIEFPKIAKNKEGQVFESVLQGTCIYRFKRKEPHKDRLFKVSIDNDITTLNKLEYENLNQNEIIKFYPNGYFIPLVHINDFVIVRKMQKFSAPLKIMIEKQSQGDLNLTTESHYFSNHPTNVRLLRGRNTHRFHIDNDSNEYIQDNYKNEIVRLNQINKYFVCQQITGTTDKYRLHFAITELKKLFLFGNSVNKLLVDGEQINEQCLLGILNSKLIDWYFRKTSTNNHVNIYEIENLPIRNPPQEDQQSIATLVKYMQLLRNNNNLQVLNNVSNDFISNAIEKLIDACVYELYFEEEIKSSETDVLTLLRGILCNIVSLPIEKQINQLFTELNGYKNEIRNRIILQETRSESVSQIIKAKNE</sequence>
<keyword evidence="2" id="KW-0489">Methyltransferase</keyword>
<keyword evidence="3" id="KW-0808">Transferase</keyword>
<dbReference type="PANTHER" id="PTHR33841:SF1">
    <property type="entry name" value="DNA METHYLTRANSFERASE A"/>
    <property type="match status" value="1"/>
</dbReference>
<dbReference type="GO" id="GO:0009007">
    <property type="term" value="F:site-specific DNA-methyltransferase (adenine-specific) activity"/>
    <property type="evidence" value="ECO:0007669"/>
    <property type="project" value="UniProtKB-EC"/>
</dbReference>
<dbReference type="Gene3D" id="3.40.50.150">
    <property type="entry name" value="Vaccinia Virus protein VP39"/>
    <property type="match status" value="1"/>
</dbReference>
<evidence type="ECO:0000259" key="9">
    <source>
        <dbReference type="Pfam" id="PF12950"/>
    </source>
</evidence>
<evidence type="ECO:0000256" key="1">
    <source>
        <dbReference type="ARBA" id="ARBA00011900"/>
    </source>
</evidence>
<comment type="caution">
    <text evidence="10">The sequence shown here is derived from an EMBL/GenBank/DDBJ whole genome shotgun (WGS) entry which is preliminary data.</text>
</comment>
<dbReference type="InterPro" id="IPR025931">
    <property type="entry name" value="TaqI_C"/>
</dbReference>
<dbReference type="Gene3D" id="3.90.220.10">
    <property type="entry name" value="Adenine-n6-DNA-methyltransferase Taqi, Chain A, domain 2"/>
    <property type="match status" value="1"/>
</dbReference>
<dbReference type="EMBL" id="SNRY01001166">
    <property type="protein sequence ID" value="KAA6333015.1"/>
    <property type="molecule type" value="Genomic_DNA"/>
</dbReference>
<proteinExistence type="predicted"/>
<accession>A0A5J4RI26</accession>
<dbReference type="InterPro" id="IPR011639">
    <property type="entry name" value="MethylTrfase_TaqI-like_dom"/>
</dbReference>
<dbReference type="GO" id="GO:0003677">
    <property type="term" value="F:DNA binding"/>
    <property type="evidence" value="ECO:0007669"/>
    <property type="project" value="UniProtKB-KW"/>
</dbReference>
<dbReference type="GO" id="GO:0032259">
    <property type="term" value="P:methylation"/>
    <property type="evidence" value="ECO:0007669"/>
    <property type="project" value="UniProtKB-KW"/>
</dbReference>
<evidence type="ECO:0000256" key="7">
    <source>
        <dbReference type="ARBA" id="ARBA00047942"/>
    </source>
</evidence>
<dbReference type="SUPFAM" id="SSF116734">
    <property type="entry name" value="DNA methylase specificity domain"/>
    <property type="match status" value="1"/>
</dbReference>
<keyword evidence="4" id="KW-0949">S-adenosyl-L-methionine</keyword>
<dbReference type="AlphaFoldDB" id="A0A5J4RI26"/>
<evidence type="ECO:0000256" key="5">
    <source>
        <dbReference type="ARBA" id="ARBA00022747"/>
    </source>
</evidence>
<keyword evidence="6" id="KW-0238">DNA-binding</keyword>
<dbReference type="PRINTS" id="PR00507">
    <property type="entry name" value="N12N6MTFRASE"/>
</dbReference>
<evidence type="ECO:0000256" key="4">
    <source>
        <dbReference type="ARBA" id="ARBA00022691"/>
    </source>
</evidence>
<dbReference type="Pfam" id="PF12950">
    <property type="entry name" value="TaqI_C"/>
    <property type="match status" value="1"/>
</dbReference>
<evidence type="ECO:0000256" key="2">
    <source>
        <dbReference type="ARBA" id="ARBA00022603"/>
    </source>
</evidence>
<dbReference type="InterPro" id="IPR050953">
    <property type="entry name" value="N4_N6_ade-DNA_methylase"/>
</dbReference>
<feature type="domain" description="TaqI-like C-terminal specificity" evidence="9">
    <location>
        <begin position="913"/>
        <end position="1028"/>
    </location>
</feature>
<dbReference type="PANTHER" id="PTHR33841">
    <property type="entry name" value="DNA METHYLTRANSFERASE YEEA-RELATED"/>
    <property type="match status" value="1"/>
</dbReference>
<dbReference type="Pfam" id="PF07669">
    <property type="entry name" value="Eco57I"/>
    <property type="match status" value="1"/>
</dbReference>
<organism evidence="10">
    <name type="scientific">termite gut metagenome</name>
    <dbReference type="NCBI Taxonomy" id="433724"/>
    <lineage>
        <taxon>unclassified sequences</taxon>
        <taxon>metagenomes</taxon>
        <taxon>organismal metagenomes</taxon>
    </lineage>
</organism>
<evidence type="ECO:0000256" key="3">
    <source>
        <dbReference type="ARBA" id="ARBA00022679"/>
    </source>
</evidence>
<reference evidence="10" key="1">
    <citation type="submission" date="2019-03" db="EMBL/GenBank/DDBJ databases">
        <title>Single cell metagenomics reveals metabolic interactions within the superorganism composed of flagellate Streblomastix strix and complex community of Bacteroidetes bacteria on its surface.</title>
        <authorList>
            <person name="Treitli S.C."/>
            <person name="Kolisko M."/>
            <person name="Husnik F."/>
            <person name="Keeling P."/>
            <person name="Hampl V."/>
        </authorList>
    </citation>
    <scope>NUCLEOTIDE SEQUENCE</scope>
    <source>
        <strain evidence="10">STM</strain>
    </source>
</reference>
<dbReference type="InterPro" id="IPR023135">
    <property type="entry name" value="N6_DNA_MeTrfase_TaqI_C"/>
</dbReference>
<evidence type="ECO:0000256" key="6">
    <source>
        <dbReference type="ARBA" id="ARBA00023125"/>
    </source>
</evidence>
<name>A0A5J4RI26_9ZZZZ</name>
<feature type="domain" description="Type II methyltransferase M.TaqI-like" evidence="8">
    <location>
        <begin position="561"/>
        <end position="793"/>
    </location>
</feature>
<dbReference type="InterPro" id="IPR002052">
    <property type="entry name" value="DNA_methylase_N6_adenine_CS"/>
</dbReference>
<evidence type="ECO:0000313" key="10">
    <source>
        <dbReference type="EMBL" id="KAA6333015.1"/>
    </source>
</evidence>
<dbReference type="EC" id="2.1.1.72" evidence="1"/>
<dbReference type="InterPro" id="IPR029063">
    <property type="entry name" value="SAM-dependent_MTases_sf"/>
</dbReference>
<dbReference type="GO" id="GO:0009307">
    <property type="term" value="P:DNA restriction-modification system"/>
    <property type="evidence" value="ECO:0007669"/>
    <property type="project" value="UniProtKB-KW"/>
</dbReference>